<dbReference type="InterPro" id="IPR000008">
    <property type="entry name" value="C2_dom"/>
</dbReference>
<dbReference type="Proteomes" id="UP000027195">
    <property type="component" value="Unassembled WGS sequence"/>
</dbReference>
<dbReference type="InterPro" id="IPR027417">
    <property type="entry name" value="P-loop_NTPase"/>
</dbReference>
<dbReference type="Pfam" id="PF24883">
    <property type="entry name" value="NPHP3_N"/>
    <property type="match status" value="1"/>
</dbReference>
<reference evidence="5" key="1">
    <citation type="journal article" date="2014" name="Proc. Natl. Acad. Sci. U.S.A.">
        <title>Extensive sampling of basidiomycete genomes demonstrates inadequacy of the white-rot/brown-rot paradigm for wood decay fungi.</title>
        <authorList>
            <person name="Riley R."/>
            <person name="Salamov A.A."/>
            <person name="Brown D.W."/>
            <person name="Nagy L.G."/>
            <person name="Floudas D."/>
            <person name="Held B.W."/>
            <person name="Levasseur A."/>
            <person name="Lombard V."/>
            <person name="Morin E."/>
            <person name="Otillar R."/>
            <person name="Lindquist E.A."/>
            <person name="Sun H."/>
            <person name="LaButti K.M."/>
            <person name="Schmutz J."/>
            <person name="Jabbour D."/>
            <person name="Luo H."/>
            <person name="Baker S.E."/>
            <person name="Pisabarro A.G."/>
            <person name="Walton J.D."/>
            <person name="Blanchette R.A."/>
            <person name="Henrissat B."/>
            <person name="Martin F."/>
            <person name="Cullen D."/>
            <person name="Hibbett D.S."/>
            <person name="Grigoriev I.V."/>
        </authorList>
    </citation>
    <scope>NUCLEOTIDE SEQUENCE [LARGE SCALE GENOMIC DNA]</scope>
    <source>
        <strain evidence="5">FD-172 SS1</strain>
    </source>
</reference>
<dbReference type="InParanoid" id="A0A067LZT6"/>
<dbReference type="Gene3D" id="1.25.40.10">
    <property type="entry name" value="Tetratricopeptide repeat domain"/>
    <property type="match status" value="2"/>
</dbReference>
<evidence type="ECO:0000313" key="5">
    <source>
        <dbReference type="Proteomes" id="UP000027195"/>
    </source>
</evidence>
<dbReference type="SUPFAM" id="SSF52540">
    <property type="entry name" value="P-loop containing nucleoside triphosphate hydrolases"/>
    <property type="match status" value="1"/>
</dbReference>
<dbReference type="SUPFAM" id="SSF49562">
    <property type="entry name" value="C2 domain (Calcium/lipid-binding domain, CaLB)"/>
    <property type="match status" value="1"/>
</dbReference>
<dbReference type="InterPro" id="IPR035892">
    <property type="entry name" value="C2_domain_sf"/>
</dbReference>
<evidence type="ECO:0000256" key="2">
    <source>
        <dbReference type="SAM" id="MobiDB-lite"/>
    </source>
</evidence>
<keyword evidence="5" id="KW-1185">Reference proteome</keyword>
<accession>A0A067LZT6</accession>
<dbReference type="InterPro" id="IPR011990">
    <property type="entry name" value="TPR-like_helical_dom_sf"/>
</dbReference>
<evidence type="ECO:0000313" key="4">
    <source>
        <dbReference type="EMBL" id="KDQ07895.1"/>
    </source>
</evidence>
<dbReference type="Gene3D" id="2.60.40.150">
    <property type="entry name" value="C2 domain"/>
    <property type="match status" value="1"/>
</dbReference>
<evidence type="ECO:0000259" key="3">
    <source>
        <dbReference type="SMART" id="SM00239"/>
    </source>
</evidence>
<dbReference type="OrthoDB" id="2862829at2759"/>
<gene>
    <name evidence="4" type="ORF">BOTBODRAFT_38458</name>
</gene>
<sequence length="1390" mass="154851">MTQPGEAAGRPATQSEEMEEMKISVVSVSNFPKAGHRHKDPRAFVVLTGPSQTYRTKDVKSTAPRWGQEFALSGRSSSILKIEAKTFSGQAIFVPKRFRSEQTLGTVEMRFDELREKQKKAQEEDKDCITFDLQARAPFTDPPTSITLQVHLPIDSKRHLDTTLKLAASARHDLAEMQARTERTSYGVSRIQKVVESAEPTKEVLVSFAKAMSSINAFVKVVDAFADVHPYVKAAWAALSAGYKIAKAQSVRDNALAELLESMSTALDLVCRYDKVATHAYDKSVILQVAKKANECALFIREYSRNKNFASRAVKAIVSNPDEEIARFKKDFDSLRGNLDTGAILSLTEGLSAINEDWYRIDECVKDVGRHADRAAQTAILDKLPYAEGASWDPEKACLSNTREALLEEIWHWINTPSGTQAGGEIFCLTGVAGSGKSAIAHTIARRCHEEGILASSFFFSRDVEERSRPYKFLSTFARDLARHPQIREQLSAALEADQSLATASLSRQFGPLVLEPCLQNPLQTSRTFVVDALDEGCTAELLKILCDEFPKLPPGFRLFITSRETEDISAFLSRSPHIRLQTIDIGTEVNRLDLRVYVRHGSRGIAERRDLGESWLGEELEERFAVKSEGLFQWAAAVFQALEHAYDPAEKLTSLLAGTQTGLNAEKKMDEIYSKILQAYDWNDVSFKRDYDMVMGTILTVKSPLSVAALQSLHPTIPNISKLLPRLGALLTGWKSSDQPVRILHLSLRDFLTTRAQHSPSSAPFHICEKKHGERLAHLCLSVVNKGLKQDIPSVGYLKIPLGIPVLSKNQIPEELWYACEFWMTHVVKVETPVSPSLVAELREFYSTGFRSWMEVTTSMGLFEPLRSVRLWVQRTGVDLVGYIDVAEHYRTLYLISNRLCYVDRQEDALAAISEATELLRQRSSSSSFDGELPLYLYQHSCCLSNVGRRHDALAVSTEVIELYNRMATPLSGEWVQWMAEALRHHCTCLSESGREQEALAPARQAVEVYRRLASEQPIEYNEHLAGSLKGIAILLSKLGYRDGAFLAISEAVDLYRQLADDQPAAFNSDLASTLSDHSAYLKDLGRQAEALQAIKESVELYRRLAKDRGPAKDRSARFNHHFANALHSLSGCLLHSDILEGTLEIAGEVIELYRQLANNCPAGYNPMLANSLQTFCAHLKAHGREKDALPIIREAVELYRQLAKDEPTAFSTRLAGSLDVLGGFLFSEGLQEDAHAATSESVDLYRHAAKGCPAAFNHDLATSLHGLSVSLLFMSRAEDAAAAATEAVELCRPLADEHPRVFNHDLVRFLDLLFRAWFALGNIRATLSVLLEVIERTRKLAFDRPNKYKPLLGKYLRELSVLLVRIGDKDGAKAAQQEADSALLDSLE</sequence>
<dbReference type="SMART" id="SM00239">
    <property type="entry name" value="C2"/>
    <property type="match status" value="1"/>
</dbReference>
<dbReference type="HOGENOM" id="CLU_260430_0_0_1"/>
<feature type="region of interest" description="Disordered" evidence="2">
    <location>
        <begin position="1"/>
        <end position="20"/>
    </location>
</feature>
<dbReference type="PANTHER" id="PTHR10039:SF17">
    <property type="entry name" value="FUNGAL STAND N-TERMINAL GOODBYE DOMAIN-CONTAINING PROTEIN-RELATED"/>
    <property type="match status" value="1"/>
</dbReference>
<feature type="domain" description="C2" evidence="3">
    <location>
        <begin position="20"/>
        <end position="123"/>
    </location>
</feature>
<dbReference type="SUPFAM" id="SSF48452">
    <property type="entry name" value="TPR-like"/>
    <property type="match status" value="3"/>
</dbReference>
<organism evidence="4 5">
    <name type="scientific">Botryobasidium botryosum (strain FD-172 SS1)</name>
    <dbReference type="NCBI Taxonomy" id="930990"/>
    <lineage>
        <taxon>Eukaryota</taxon>
        <taxon>Fungi</taxon>
        <taxon>Dikarya</taxon>
        <taxon>Basidiomycota</taxon>
        <taxon>Agaricomycotina</taxon>
        <taxon>Agaricomycetes</taxon>
        <taxon>Cantharellales</taxon>
        <taxon>Botryobasidiaceae</taxon>
        <taxon>Botryobasidium</taxon>
    </lineage>
</organism>
<name>A0A067LZT6_BOTB1</name>
<dbReference type="PANTHER" id="PTHR10039">
    <property type="entry name" value="AMELOGENIN"/>
    <property type="match status" value="1"/>
</dbReference>
<dbReference type="Pfam" id="PF00168">
    <property type="entry name" value="C2"/>
    <property type="match status" value="1"/>
</dbReference>
<keyword evidence="1" id="KW-0677">Repeat</keyword>
<dbReference type="Gene3D" id="3.40.50.300">
    <property type="entry name" value="P-loop containing nucleotide triphosphate hydrolases"/>
    <property type="match status" value="1"/>
</dbReference>
<proteinExistence type="predicted"/>
<dbReference type="InterPro" id="IPR056884">
    <property type="entry name" value="NPHP3-like_N"/>
</dbReference>
<protein>
    <recommendedName>
        <fullName evidence="3">C2 domain-containing protein</fullName>
    </recommendedName>
</protein>
<evidence type="ECO:0000256" key="1">
    <source>
        <dbReference type="ARBA" id="ARBA00022737"/>
    </source>
</evidence>
<dbReference type="STRING" id="930990.A0A067LZT6"/>
<dbReference type="EMBL" id="KL198099">
    <property type="protein sequence ID" value="KDQ07895.1"/>
    <property type="molecule type" value="Genomic_DNA"/>
</dbReference>